<evidence type="ECO:0000313" key="2">
    <source>
        <dbReference type="Proteomes" id="UP000298416"/>
    </source>
</evidence>
<dbReference type="EMBL" id="PNBA02000017">
    <property type="protein sequence ID" value="KAG6395340.1"/>
    <property type="molecule type" value="Genomic_DNA"/>
</dbReference>
<comment type="caution">
    <text evidence="1">The sequence shown here is derived from an EMBL/GenBank/DDBJ whole genome shotgun (WGS) entry which is preliminary data.</text>
</comment>
<evidence type="ECO:0000313" key="1">
    <source>
        <dbReference type="EMBL" id="KAG6395340.1"/>
    </source>
</evidence>
<dbReference type="AlphaFoldDB" id="A0A8X8WHG0"/>
<protein>
    <submittedName>
        <fullName evidence="1">Uncharacterized protein</fullName>
    </submittedName>
</protein>
<keyword evidence="2" id="KW-1185">Reference proteome</keyword>
<reference evidence="1" key="1">
    <citation type="submission" date="2018-01" db="EMBL/GenBank/DDBJ databases">
        <authorList>
            <person name="Mao J.F."/>
        </authorList>
    </citation>
    <scope>NUCLEOTIDE SEQUENCE</scope>
    <source>
        <strain evidence="1">Huo1</strain>
        <tissue evidence="1">Leaf</tissue>
    </source>
</reference>
<sequence length="152" mass="16476">MPFAAINLHPDFLPRATMNVDEFHTFYSYTRFTTITFLVWAIMLIDDDRIFHGVFEVAFGYPNRSDFLLVLILPGAPDADAVPWPAIHACDVHVGYPVSYGDAVVSSGDVCTVDYDVFGFSEVDAVGVGAVARSGGVDVGEGHAFAIVDVKV</sequence>
<dbReference type="Proteomes" id="UP000298416">
    <property type="component" value="Unassembled WGS sequence"/>
</dbReference>
<name>A0A8X8WHG0_SALSN</name>
<proteinExistence type="predicted"/>
<gene>
    <name evidence="1" type="ORF">SASPL_145983</name>
</gene>
<reference evidence="1" key="2">
    <citation type="submission" date="2020-08" db="EMBL/GenBank/DDBJ databases">
        <title>Plant Genome Project.</title>
        <authorList>
            <person name="Zhang R.-G."/>
        </authorList>
    </citation>
    <scope>NUCLEOTIDE SEQUENCE</scope>
    <source>
        <strain evidence="1">Huo1</strain>
        <tissue evidence="1">Leaf</tissue>
    </source>
</reference>
<organism evidence="1">
    <name type="scientific">Salvia splendens</name>
    <name type="common">Scarlet sage</name>
    <dbReference type="NCBI Taxonomy" id="180675"/>
    <lineage>
        <taxon>Eukaryota</taxon>
        <taxon>Viridiplantae</taxon>
        <taxon>Streptophyta</taxon>
        <taxon>Embryophyta</taxon>
        <taxon>Tracheophyta</taxon>
        <taxon>Spermatophyta</taxon>
        <taxon>Magnoliopsida</taxon>
        <taxon>eudicotyledons</taxon>
        <taxon>Gunneridae</taxon>
        <taxon>Pentapetalae</taxon>
        <taxon>asterids</taxon>
        <taxon>lamiids</taxon>
        <taxon>Lamiales</taxon>
        <taxon>Lamiaceae</taxon>
        <taxon>Nepetoideae</taxon>
        <taxon>Mentheae</taxon>
        <taxon>Salviinae</taxon>
        <taxon>Salvia</taxon>
        <taxon>Salvia subgen. Calosphace</taxon>
        <taxon>core Calosphace</taxon>
    </lineage>
</organism>
<accession>A0A8X8WHG0</accession>